<evidence type="ECO:0000256" key="10">
    <source>
        <dbReference type="ARBA" id="ARBA00023273"/>
    </source>
</evidence>
<keyword evidence="8 12" id="KW-0472">Membrane</keyword>
<evidence type="ECO:0000313" key="16">
    <source>
        <dbReference type="WBParaSite" id="DME_0000177001-mRNA-1"/>
    </source>
</evidence>
<dbReference type="PANTHER" id="PTHR14605">
    <property type="entry name" value="CHST5 PROTEIN"/>
    <property type="match status" value="1"/>
</dbReference>
<feature type="transmembrane region" description="Helical" evidence="12">
    <location>
        <begin position="24"/>
        <end position="44"/>
    </location>
</feature>
<dbReference type="Proteomes" id="UP000274756">
    <property type="component" value="Unassembled WGS sequence"/>
</dbReference>
<dbReference type="GO" id="GO:0032880">
    <property type="term" value="P:regulation of protein localization"/>
    <property type="evidence" value="ECO:0007669"/>
    <property type="project" value="TreeGrafter"/>
</dbReference>
<organism evidence="14 16">
    <name type="scientific">Dracunculus medinensis</name>
    <name type="common">Guinea worm</name>
    <dbReference type="NCBI Taxonomy" id="318479"/>
    <lineage>
        <taxon>Eukaryota</taxon>
        <taxon>Metazoa</taxon>
        <taxon>Ecdysozoa</taxon>
        <taxon>Nematoda</taxon>
        <taxon>Chromadorea</taxon>
        <taxon>Rhabditida</taxon>
        <taxon>Spirurina</taxon>
        <taxon>Dracunculoidea</taxon>
        <taxon>Dracunculidae</taxon>
        <taxon>Dracunculus</taxon>
    </lineage>
</organism>
<evidence type="ECO:0000313" key="13">
    <source>
        <dbReference type="EMBL" id="VDN56157.1"/>
    </source>
</evidence>
<evidence type="ECO:0000256" key="4">
    <source>
        <dbReference type="ARBA" id="ARBA00022475"/>
    </source>
</evidence>
<evidence type="ECO:0000256" key="5">
    <source>
        <dbReference type="ARBA" id="ARBA00022692"/>
    </source>
</evidence>
<dbReference type="AlphaFoldDB" id="A0A0N4U4P9"/>
<evidence type="ECO:0000256" key="7">
    <source>
        <dbReference type="ARBA" id="ARBA00023069"/>
    </source>
</evidence>
<evidence type="ECO:0000256" key="6">
    <source>
        <dbReference type="ARBA" id="ARBA00022989"/>
    </source>
</evidence>
<proteinExistence type="inferred from homology"/>
<keyword evidence="6 12" id="KW-1133">Transmembrane helix</keyword>
<dbReference type="InterPro" id="IPR018247">
    <property type="entry name" value="EF_Hand_1_Ca_BS"/>
</dbReference>
<sequence>MTYAVIYEKAITRKYKAPCCSSAYILKVILVTVTTVLPLIIAYITQGFWKKHGDYREQPRVEFKDREIFMLRCKDPQDYFVWSSYSILNQAEFSKLKIPIIEVQKTDENDDGIIDKIEFDVEFPLSSNDYIAGVFWLILFDYQLSYRSFFSSEIALLGDEYFFQPISAISIGGDLVFDQRMPLQSFGHYMTTDAPLINDSKADPSHYELHEIMKRYSKKNFTATLKRNYKFLTMKKPSDTAFNLHLIINIPEQIFVYQTGFFELIKWAWIQYFAIFIVIHFFTTKLFEFILENHCFLTIVDAN</sequence>
<dbReference type="GO" id="GO:0060271">
    <property type="term" value="P:cilium assembly"/>
    <property type="evidence" value="ECO:0007669"/>
    <property type="project" value="TreeGrafter"/>
</dbReference>
<dbReference type="WBParaSite" id="DME_0000177001-mRNA-1">
    <property type="protein sequence ID" value="DME_0000177001-mRNA-1"/>
    <property type="gene ID" value="DME_0000177001"/>
</dbReference>
<keyword evidence="10" id="KW-0966">Cell projection</keyword>
<name>A0A0N4U4P9_DRAME</name>
<evidence type="ECO:0000256" key="8">
    <source>
        <dbReference type="ARBA" id="ARBA00023136"/>
    </source>
</evidence>
<evidence type="ECO:0000256" key="11">
    <source>
        <dbReference type="ARBA" id="ARBA00024803"/>
    </source>
</evidence>
<accession>A0A0N4U4P9</accession>
<comment type="similarity">
    <text evidence="2">Belongs to the TMEM231 family.</text>
</comment>
<keyword evidence="15" id="KW-1185">Reference proteome</keyword>
<dbReference type="PANTHER" id="PTHR14605:SF1">
    <property type="entry name" value="TRANSMEMBRANE PROTEIN 231"/>
    <property type="match status" value="1"/>
</dbReference>
<dbReference type="PROSITE" id="PS00018">
    <property type="entry name" value="EF_HAND_1"/>
    <property type="match status" value="1"/>
</dbReference>
<keyword evidence="7" id="KW-0969">Cilium</keyword>
<evidence type="ECO:0000313" key="15">
    <source>
        <dbReference type="Proteomes" id="UP000274756"/>
    </source>
</evidence>
<dbReference type="EMBL" id="UYYG01001154">
    <property type="protein sequence ID" value="VDN56157.1"/>
    <property type="molecule type" value="Genomic_DNA"/>
</dbReference>
<dbReference type="Proteomes" id="UP000038040">
    <property type="component" value="Unplaced"/>
</dbReference>
<evidence type="ECO:0000313" key="14">
    <source>
        <dbReference type="Proteomes" id="UP000038040"/>
    </source>
</evidence>
<dbReference type="InterPro" id="IPR019306">
    <property type="entry name" value="TMEM231"/>
</dbReference>
<dbReference type="OrthoDB" id="426438at2759"/>
<feature type="transmembrane region" description="Helical" evidence="12">
    <location>
        <begin position="264"/>
        <end position="283"/>
    </location>
</feature>
<gene>
    <name evidence="13" type="ORF">DME_LOCUS6130</name>
</gene>
<dbReference type="Pfam" id="PF10149">
    <property type="entry name" value="TM231"/>
    <property type="match status" value="1"/>
</dbReference>
<dbReference type="GO" id="GO:0035869">
    <property type="term" value="C:ciliary transition zone"/>
    <property type="evidence" value="ECO:0007669"/>
    <property type="project" value="TreeGrafter"/>
</dbReference>
<keyword evidence="5 12" id="KW-0812">Transmembrane</keyword>
<comment type="function">
    <text evidence="11">Transmembrane component of the tectonic-like complex, a complex localized at the transition zone of primary cilia and acting as a barrier that prevents diffusion of transmembrane proteins between the cilia and plasma membranes. Required for ciliogenesis and sonic hedgehog/SHH signaling.</text>
</comment>
<protein>
    <recommendedName>
        <fullName evidence="3">Transmembrane protein 231</fullName>
    </recommendedName>
</protein>
<reference evidence="16" key="1">
    <citation type="submission" date="2017-02" db="UniProtKB">
        <authorList>
            <consortium name="WormBaseParasite"/>
        </authorList>
    </citation>
    <scope>IDENTIFICATION</scope>
</reference>
<dbReference type="STRING" id="318479.A0A0N4U4P9"/>
<evidence type="ECO:0000256" key="2">
    <source>
        <dbReference type="ARBA" id="ARBA00009082"/>
    </source>
</evidence>
<evidence type="ECO:0000256" key="3">
    <source>
        <dbReference type="ARBA" id="ARBA00015087"/>
    </source>
</evidence>
<evidence type="ECO:0000256" key="1">
    <source>
        <dbReference type="ARBA" id="ARBA00004272"/>
    </source>
</evidence>
<keyword evidence="4" id="KW-1003">Cell membrane</keyword>
<dbReference type="GO" id="GO:0060170">
    <property type="term" value="C:ciliary membrane"/>
    <property type="evidence" value="ECO:0007669"/>
    <property type="project" value="UniProtKB-SubCell"/>
</dbReference>
<keyword evidence="9" id="KW-0325">Glycoprotein</keyword>
<reference evidence="13 15" key="2">
    <citation type="submission" date="2018-11" db="EMBL/GenBank/DDBJ databases">
        <authorList>
            <consortium name="Pathogen Informatics"/>
        </authorList>
    </citation>
    <scope>NUCLEOTIDE SEQUENCE [LARGE SCALE GENOMIC DNA]</scope>
</reference>
<evidence type="ECO:0000256" key="12">
    <source>
        <dbReference type="SAM" id="Phobius"/>
    </source>
</evidence>
<comment type="subcellular location">
    <subcellularLocation>
        <location evidence="1">Cell projection</location>
        <location evidence="1">Cilium membrane</location>
        <topology evidence="1">Multi-pass membrane protein</topology>
    </subcellularLocation>
</comment>
<evidence type="ECO:0000256" key="9">
    <source>
        <dbReference type="ARBA" id="ARBA00023180"/>
    </source>
</evidence>